<keyword evidence="2 4" id="KW-0689">Ribosomal protein</keyword>
<dbReference type="CDD" id="cd13156">
    <property type="entry name" value="KOW_RPL6"/>
    <property type="match status" value="1"/>
</dbReference>
<gene>
    <name evidence="5" type="ORF">CPEL01642_LOCUS16712</name>
</gene>
<comment type="similarity">
    <text evidence="1 4">Belongs to the eukaryotic ribosomal protein eL6 family.</text>
</comment>
<protein>
    <recommendedName>
        <fullName evidence="4">60S ribosomal protein L6</fullName>
    </recommendedName>
</protein>
<dbReference type="GO" id="GO:0002181">
    <property type="term" value="P:cytoplasmic translation"/>
    <property type="evidence" value="ECO:0007669"/>
    <property type="project" value="TreeGrafter"/>
</dbReference>
<keyword evidence="3 4" id="KW-0687">Ribonucleoprotein</keyword>
<dbReference type="PROSITE" id="PS01170">
    <property type="entry name" value="RIBOSOMAL_L6E"/>
    <property type="match status" value="1"/>
</dbReference>
<dbReference type="GO" id="GO:0022625">
    <property type="term" value="C:cytosolic large ribosomal subunit"/>
    <property type="evidence" value="ECO:0007669"/>
    <property type="project" value="TreeGrafter"/>
</dbReference>
<accession>A0A7S0LJE2</accession>
<dbReference type="InterPro" id="IPR049633">
    <property type="entry name" value="Ribosomal_eL6_CS"/>
</dbReference>
<dbReference type="GO" id="GO:0000027">
    <property type="term" value="P:ribosomal large subunit assembly"/>
    <property type="evidence" value="ECO:0007669"/>
    <property type="project" value="TreeGrafter"/>
</dbReference>
<dbReference type="PANTHER" id="PTHR10715:SF0">
    <property type="entry name" value="LARGE RIBOSOMAL SUBUNIT PROTEIN EL6"/>
    <property type="match status" value="1"/>
</dbReference>
<dbReference type="Pfam" id="PF01159">
    <property type="entry name" value="Ribosomal_L6e"/>
    <property type="match status" value="1"/>
</dbReference>
<dbReference type="GO" id="GO:0003735">
    <property type="term" value="F:structural constituent of ribosome"/>
    <property type="evidence" value="ECO:0007669"/>
    <property type="project" value="InterPro"/>
</dbReference>
<name>A0A7S0LJE2_9EUKA</name>
<dbReference type="GO" id="GO:0003723">
    <property type="term" value="F:RNA binding"/>
    <property type="evidence" value="ECO:0007669"/>
    <property type="project" value="TreeGrafter"/>
</dbReference>
<dbReference type="FunFam" id="2.30.30.30:FF:000014">
    <property type="entry name" value="60S ribosomal protein L6"/>
    <property type="match status" value="1"/>
</dbReference>
<dbReference type="InterPro" id="IPR041997">
    <property type="entry name" value="Ribosomal_eL6_KOW"/>
</dbReference>
<reference evidence="5" key="1">
    <citation type="submission" date="2021-01" db="EMBL/GenBank/DDBJ databases">
        <authorList>
            <person name="Corre E."/>
            <person name="Pelletier E."/>
            <person name="Niang G."/>
            <person name="Scheremetjew M."/>
            <person name="Finn R."/>
            <person name="Kale V."/>
            <person name="Holt S."/>
            <person name="Cochrane G."/>
            <person name="Meng A."/>
            <person name="Brown T."/>
            <person name="Cohen L."/>
        </authorList>
    </citation>
    <scope>NUCLEOTIDE SEQUENCE</scope>
    <source>
        <strain evidence="5">PLY182g</strain>
    </source>
</reference>
<evidence type="ECO:0000256" key="4">
    <source>
        <dbReference type="RuleBase" id="RU000662"/>
    </source>
</evidence>
<dbReference type="InterPro" id="IPR014722">
    <property type="entry name" value="Rib_uL2_dom2"/>
</dbReference>
<dbReference type="SUPFAM" id="SSF50104">
    <property type="entry name" value="Translation proteins SH3-like domain"/>
    <property type="match status" value="1"/>
</dbReference>
<dbReference type="AlphaFoldDB" id="A0A7S0LJE2"/>
<organism evidence="5">
    <name type="scientific">Coccolithus braarudii</name>
    <dbReference type="NCBI Taxonomy" id="221442"/>
    <lineage>
        <taxon>Eukaryota</taxon>
        <taxon>Haptista</taxon>
        <taxon>Haptophyta</taxon>
        <taxon>Prymnesiophyceae</taxon>
        <taxon>Coccolithales</taxon>
        <taxon>Coccolithaceae</taxon>
        <taxon>Coccolithus</taxon>
    </lineage>
</organism>
<evidence type="ECO:0000256" key="2">
    <source>
        <dbReference type="ARBA" id="ARBA00022980"/>
    </source>
</evidence>
<dbReference type="InterPro" id="IPR000915">
    <property type="entry name" value="60S_ribosomal_eL6"/>
</dbReference>
<proteinExistence type="inferred from homology"/>
<dbReference type="InterPro" id="IPR008991">
    <property type="entry name" value="Translation_prot_SH3-like_sf"/>
</dbReference>
<evidence type="ECO:0000256" key="3">
    <source>
        <dbReference type="ARBA" id="ARBA00023274"/>
    </source>
</evidence>
<dbReference type="EMBL" id="HBEY01035023">
    <property type="protein sequence ID" value="CAD8613332.1"/>
    <property type="molecule type" value="Transcribed_RNA"/>
</dbReference>
<dbReference type="Gene3D" id="2.30.30.30">
    <property type="match status" value="1"/>
</dbReference>
<sequence>MARGQKVLKLRAQAKKVTMKYETTAPTVGVVGKYYPAEDVVQKKGPTPVRNAPKVRDSIVPGTVLILLAGRFRGKRVVCLKKLTSGLLLVSGPYSINGVPLRRVNQKYVIATSTKVSLDGVDVTKIDDAMFKREAADEKKGEEALFEAGAAPKPTVTSPERKAAQTAVDAKLKANIDKVQLLGAYMAAKFTLSKNDKPHMMKF</sequence>
<evidence type="ECO:0000313" key="5">
    <source>
        <dbReference type="EMBL" id="CAD8613332.1"/>
    </source>
</evidence>
<dbReference type="PANTHER" id="PTHR10715">
    <property type="entry name" value="60S RIBOSOMAL PROTEIN L6"/>
    <property type="match status" value="1"/>
</dbReference>
<evidence type="ECO:0000256" key="1">
    <source>
        <dbReference type="ARBA" id="ARBA00010592"/>
    </source>
</evidence>